<sequence length="362" mass="40878">MFPKTNNNNEQADLPTGSPVPKRSNIIDNISPRLRKYSNNVQYFGDFSFRPPSIPSPSPSTKGTSQAPSHEKSSNNSTTSALILVPDSNFSASDASTNQMDSHNNSQNNPQSNPQNNPKNNHPNNSQNNNSQSSSQNMLQSISMSDETAKFTHQSHNQNESDSLSDDEIELGNFELTPQKPRYSKSDTQQTLSSVVKNAAVSVLRKFSNDPRTSDFCTDIYGTFFQVFDEWHRQHEKKQKQKKPANNQAPSNDQLPIVKDKLDLLIQEEEKWHTEIDLTNQEIQNMIENNQSNESSQYQFDANHECELVKNMVTQLDPLCVKIQTGYSFTKQIERDADDISMLMNDIATTNFTSNVDALLQH</sequence>
<proteinExistence type="predicted"/>
<comment type="caution">
    <text evidence="2">The sequence shown here is derived from an EMBL/GenBank/DDBJ whole genome shotgun (WGS) entry which is preliminary data.</text>
</comment>
<protein>
    <submittedName>
        <fullName evidence="2">Uncharacterized protein</fullName>
    </submittedName>
</protein>
<name>A0A1J4JHW2_9EUKA</name>
<feature type="compositionally biased region" description="Low complexity" evidence="1">
    <location>
        <begin position="102"/>
        <end position="137"/>
    </location>
</feature>
<feature type="compositionally biased region" description="Polar residues" evidence="1">
    <location>
        <begin position="88"/>
        <end position="101"/>
    </location>
</feature>
<dbReference type="GeneID" id="94829139"/>
<dbReference type="AlphaFoldDB" id="A0A1J4JHW2"/>
<feature type="compositionally biased region" description="Polar residues" evidence="1">
    <location>
        <begin position="147"/>
        <end position="162"/>
    </location>
</feature>
<reference evidence="2" key="1">
    <citation type="submission" date="2016-10" db="EMBL/GenBank/DDBJ databases">
        <authorList>
            <person name="Benchimol M."/>
            <person name="Almeida L.G."/>
            <person name="Vasconcelos A.T."/>
            <person name="Perreira-Neves A."/>
            <person name="Rosa I.A."/>
            <person name="Tasca T."/>
            <person name="Bogo M.R."/>
            <person name="de Souza W."/>
        </authorList>
    </citation>
    <scope>NUCLEOTIDE SEQUENCE [LARGE SCALE GENOMIC DNA]</scope>
    <source>
        <strain evidence="2">K</strain>
    </source>
</reference>
<feature type="compositionally biased region" description="Polar residues" evidence="1">
    <location>
        <begin position="1"/>
        <end position="11"/>
    </location>
</feature>
<feature type="compositionally biased region" description="Polar residues" evidence="1">
    <location>
        <begin position="61"/>
        <end position="81"/>
    </location>
</feature>
<feature type="region of interest" description="Disordered" evidence="1">
    <location>
        <begin position="1"/>
        <end position="140"/>
    </location>
</feature>
<evidence type="ECO:0000256" key="1">
    <source>
        <dbReference type="SAM" id="MobiDB-lite"/>
    </source>
</evidence>
<evidence type="ECO:0000313" key="2">
    <source>
        <dbReference type="EMBL" id="OHS98702.1"/>
    </source>
</evidence>
<evidence type="ECO:0000313" key="3">
    <source>
        <dbReference type="Proteomes" id="UP000179807"/>
    </source>
</evidence>
<keyword evidence="3" id="KW-1185">Reference proteome</keyword>
<accession>A0A1J4JHW2</accession>
<dbReference type="RefSeq" id="XP_068351839.1">
    <property type="nucleotide sequence ID" value="XM_068494435.1"/>
</dbReference>
<gene>
    <name evidence="2" type="ORF">TRFO_08677</name>
</gene>
<dbReference type="Proteomes" id="UP000179807">
    <property type="component" value="Unassembled WGS sequence"/>
</dbReference>
<dbReference type="VEuPathDB" id="TrichDB:TRFO_08677"/>
<feature type="region of interest" description="Disordered" evidence="1">
    <location>
        <begin position="147"/>
        <end position="166"/>
    </location>
</feature>
<organism evidence="2 3">
    <name type="scientific">Tritrichomonas foetus</name>
    <dbReference type="NCBI Taxonomy" id="1144522"/>
    <lineage>
        <taxon>Eukaryota</taxon>
        <taxon>Metamonada</taxon>
        <taxon>Parabasalia</taxon>
        <taxon>Tritrichomonadida</taxon>
        <taxon>Tritrichomonadidae</taxon>
        <taxon>Tritrichomonas</taxon>
    </lineage>
</organism>
<feature type="region of interest" description="Disordered" evidence="1">
    <location>
        <begin position="235"/>
        <end position="254"/>
    </location>
</feature>
<dbReference type="EMBL" id="MLAK01001038">
    <property type="protein sequence ID" value="OHS98702.1"/>
    <property type="molecule type" value="Genomic_DNA"/>
</dbReference>